<proteinExistence type="predicted"/>
<evidence type="ECO:0000256" key="1">
    <source>
        <dbReference type="SAM" id="MobiDB-lite"/>
    </source>
</evidence>
<evidence type="ECO:0000259" key="2">
    <source>
        <dbReference type="Pfam" id="PF09361"/>
    </source>
</evidence>
<reference evidence="3 4" key="1">
    <citation type="submission" date="2022-09" db="EMBL/GenBank/DDBJ databases">
        <title>Chelativorans salina sp. nov., a novel slightly halophilic bacterium isolated from a saline lake sediment enrichment.</title>
        <authorList>
            <person name="Gao L."/>
            <person name="Fang B.-Z."/>
            <person name="Li W.-J."/>
        </authorList>
    </citation>
    <scope>NUCLEOTIDE SEQUENCE [LARGE SCALE GENOMIC DNA]</scope>
    <source>
        <strain evidence="3 4">EGI FJ00035</strain>
    </source>
</reference>
<feature type="compositionally biased region" description="Basic and acidic residues" evidence="1">
    <location>
        <begin position="28"/>
        <end position="46"/>
    </location>
</feature>
<evidence type="ECO:0000313" key="4">
    <source>
        <dbReference type="Proteomes" id="UP001320831"/>
    </source>
</evidence>
<dbReference type="NCBIfam" id="TIGR01985">
    <property type="entry name" value="phasin_2"/>
    <property type="match status" value="1"/>
</dbReference>
<dbReference type="InterPro" id="IPR010234">
    <property type="entry name" value="Phasin_subfam-2"/>
</dbReference>
<dbReference type="RefSeq" id="WP_260900365.1">
    <property type="nucleotide sequence ID" value="NZ_JAOCZP010000001.1"/>
</dbReference>
<evidence type="ECO:0000313" key="3">
    <source>
        <dbReference type="EMBL" id="MCT7374014.1"/>
    </source>
</evidence>
<accession>A0ABT2LLF7</accession>
<name>A0ABT2LLF7_9HYPH</name>
<gene>
    <name evidence="3" type="ORF">N5A92_03055</name>
</gene>
<dbReference type="Pfam" id="PF09361">
    <property type="entry name" value="Phasin_2"/>
    <property type="match status" value="1"/>
</dbReference>
<dbReference type="EMBL" id="JAOCZP010000001">
    <property type="protein sequence ID" value="MCT7374014.1"/>
    <property type="molecule type" value="Genomic_DNA"/>
</dbReference>
<organism evidence="3 4">
    <name type="scientific">Chelativorans salis</name>
    <dbReference type="NCBI Taxonomy" id="2978478"/>
    <lineage>
        <taxon>Bacteria</taxon>
        <taxon>Pseudomonadati</taxon>
        <taxon>Pseudomonadota</taxon>
        <taxon>Alphaproteobacteria</taxon>
        <taxon>Hyphomicrobiales</taxon>
        <taxon>Phyllobacteriaceae</taxon>
        <taxon>Chelativorans</taxon>
    </lineage>
</organism>
<comment type="caution">
    <text evidence="3">The sequence shown here is derived from an EMBL/GenBank/DDBJ whole genome shotgun (WGS) entry which is preliminary data.</text>
</comment>
<sequence>MSKTSNKPEATEFPTFDASKATEQFRSFAEKSAEQTRENYEKMKSGAEDARKAFEASFENAKSVGDELVLKSIAAMRVGAEANFAQFEALVGASSFSEVIELQSSFLRKQMELAANQAKEFQAISQKAATEVSKPVKDAFEKALKQTAA</sequence>
<feature type="region of interest" description="Disordered" evidence="1">
    <location>
        <begin position="27"/>
        <end position="46"/>
    </location>
</feature>
<keyword evidence="4" id="KW-1185">Reference proteome</keyword>
<dbReference type="InterPro" id="IPR018968">
    <property type="entry name" value="Phasin"/>
</dbReference>
<protein>
    <submittedName>
        <fullName evidence="3">Phasin</fullName>
    </submittedName>
</protein>
<dbReference type="Proteomes" id="UP001320831">
    <property type="component" value="Unassembled WGS sequence"/>
</dbReference>
<feature type="domain" description="Phasin" evidence="2">
    <location>
        <begin position="67"/>
        <end position="139"/>
    </location>
</feature>